<evidence type="ECO:0000313" key="3">
    <source>
        <dbReference type="Proteomes" id="UP000681425"/>
    </source>
</evidence>
<reference evidence="2" key="1">
    <citation type="submission" date="2021-04" db="EMBL/GenBank/DDBJ databases">
        <title>Isolation of p-tert-butylphenol degrading bacteria Sphingobium phenoxybenzoativorans Tas13 from active sludge.</title>
        <authorList>
            <person name="Li Y."/>
        </authorList>
    </citation>
    <scope>NUCLEOTIDE SEQUENCE</scope>
    <source>
        <strain evidence="2">Tas13</strain>
    </source>
</reference>
<proteinExistence type="predicted"/>
<organism evidence="2 3">
    <name type="scientific">Sphingobium phenoxybenzoativorans</name>
    <dbReference type="NCBI Taxonomy" id="1592790"/>
    <lineage>
        <taxon>Bacteria</taxon>
        <taxon>Pseudomonadati</taxon>
        <taxon>Pseudomonadota</taxon>
        <taxon>Alphaproteobacteria</taxon>
        <taxon>Sphingomonadales</taxon>
        <taxon>Sphingomonadaceae</taxon>
        <taxon>Sphingobium</taxon>
    </lineage>
</organism>
<feature type="region of interest" description="Disordered" evidence="1">
    <location>
        <begin position="1"/>
        <end position="95"/>
    </location>
</feature>
<dbReference type="KEGG" id="spph:KFK14_10590"/>
<feature type="compositionally biased region" description="Low complexity" evidence="1">
    <location>
        <begin position="21"/>
        <end position="51"/>
    </location>
</feature>
<feature type="compositionally biased region" description="Low complexity" evidence="1">
    <location>
        <begin position="82"/>
        <end position="91"/>
    </location>
</feature>
<feature type="compositionally biased region" description="Basic residues" evidence="1">
    <location>
        <begin position="11"/>
        <end position="20"/>
    </location>
</feature>
<evidence type="ECO:0000313" key="2">
    <source>
        <dbReference type="EMBL" id="QUT07782.1"/>
    </source>
</evidence>
<evidence type="ECO:0000256" key="1">
    <source>
        <dbReference type="SAM" id="MobiDB-lite"/>
    </source>
</evidence>
<protein>
    <submittedName>
        <fullName evidence="2">Uncharacterized protein</fullName>
    </submittedName>
</protein>
<dbReference type="EMBL" id="CP073910">
    <property type="protein sequence ID" value="QUT07782.1"/>
    <property type="molecule type" value="Genomic_DNA"/>
</dbReference>
<dbReference type="Proteomes" id="UP000681425">
    <property type="component" value="Chromosome"/>
</dbReference>
<accession>A0A975Q3Q7</accession>
<sequence length="186" mass="18808">MADTAESTPKAPRKPRKPRTPKAATAAQAAAVKAAPVKKAAARKAAAPKTAAPRKPRATKARTAKASTAWKAQADQIKEQAAKTARSAAGSAKDKTGSAMQGLAKLIADTAGTVDAKLGPQYGDYARYAAEAVAGAAKSLDAKDVDQLVGEARDFVRKSPAVAIGAAAVVGFVLMRLAKGSGSDNA</sequence>
<gene>
    <name evidence="2" type="ORF">KFK14_10590</name>
</gene>
<keyword evidence="3" id="KW-1185">Reference proteome</keyword>
<name>A0A975Q3Q7_9SPHN</name>
<dbReference type="AlphaFoldDB" id="A0A975Q3Q7"/>
<feature type="compositionally biased region" description="Basic residues" evidence="1">
    <location>
        <begin position="52"/>
        <end position="63"/>
    </location>
</feature>
<dbReference type="RefSeq" id="WP_212610759.1">
    <property type="nucleotide sequence ID" value="NZ_CP073910.1"/>
</dbReference>